<evidence type="ECO:0000313" key="4">
    <source>
        <dbReference type="Proteomes" id="UP000028042"/>
    </source>
</evidence>
<evidence type="ECO:0000313" key="2">
    <source>
        <dbReference type="EMBL" id="AJA51004.1"/>
    </source>
</evidence>
<keyword evidence="1" id="KW-0812">Transmembrane</keyword>
<dbReference type="KEGG" id="cpae:CPAST_c09160"/>
<dbReference type="KEGG" id="cpat:CLPA_c09160"/>
<reference evidence="3 4" key="3">
    <citation type="journal article" name="Genome Announc.">
        <title>Improved Draft Genome Sequence of Clostridium pasteurianum Strain ATCC 6013 (DSM 525) Using a Hybrid Next-Generation Sequencing Approach.</title>
        <authorList>
            <person name="Pyne M.E."/>
            <person name="Utturkar S."/>
            <person name="Brown S.D."/>
            <person name="Moo-Young M."/>
            <person name="Chung D.A."/>
            <person name="Chou C.P."/>
        </authorList>
    </citation>
    <scope>NUCLEOTIDE SEQUENCE [LARGE SCALE GENOMIC DNA]</scope>
    <source>
        <strain evidence="3 4">ATCC 6013</strain>
    </source>
</reference>
<dbReference type="PATRIC" id="fig|1262449.3.peg.3991"/>
<dbReference type="GeneID" id="93073121"/>
<reference evidence="3" key="2">
    <citation type="submission" date="2015-10" db="EMBL/GenBank/DDBJ databases">
        <title>Improved Draft Genome Sequence of Clostridium pasteurianum Strain ATCC 6013 (DSM 525) Using a Hybrid Next-Generation Sequencing Approach.</title>
        <authorList>
            <person name="Pyne M.E."/>
            <person name="Utturkar S.M."/>
            <person name="Brown S.D."/>
            <person name="Moo-Young M."/>
            <person name="Chung D.A."/>
            <person name="Chou P.C."/>
        </authorList>
    </citation>
    <scope>NUCLEOTIDE SEQUENCE</scope>
    <source>
        <strain evidence="3">ATCC 6013</strain>
    </source>
</reference>
<organism evidence="2 5">
    <name type="scientific">Clostridium pasteurianum DSM 525 = ATCC 6013</name>
    <dbReference type="NCBI Taxonomy" id="1262449"/>
    <lineage>
        <taxon>Bacteria</taxon>
        <taxon>Bacillati</taxon>
        <taxon>Bacillota</taxon>
        <taxon>Clostridia</taxon>
        <taxon>Eubacteriales</taxon>
        <taxon>Clostridiaceae</taxon>
        <taxon>Clostridium</taxon>
    </lineage>
</organism>
<dbReference type="eggNOG" id="ENOG50324VB">
    <property type="taxonomic scope" value="Bacteria"/>
</dbReference>
<dbReference type="Proteomes" id="UP000028042">
    <property type="component" value="Unassembled WGS sequence"/>
</dbReference>
<keyword evidence="1" id="KW-1133">Transmembrane helix</keyword>
<keyword evidence="5" id="KW-1185">Reference proteome</keyword>
<evidence type="ECO:0000313" key="3">
    <source>
        <dbReference type="EMBL" id="KRU12987.1"/>
    </source>
</evidence>
<gene>
    <name evidence="2" type="ORF">CLPA_c09160</name>
    <name evidence="3" type="ORF">CP6013_02235</name>
</gene>
<keyword evidence="1" id="KW-0472">Membrane</keyword>
<sequence length="59" mass="7072">MAMNYFTIIITIFNFMVLFAIIIAIYKAIKAFRNFISRNKEIDRKLDVVLNKLENEEDR</sequence>
<dbReference type="EMBL" id="CP009268">
    <property type="protein sequence ID" value="AJA51004.1"/>
    <property type="molecule type" value="Genomic_DNA"/>
</dbReference>
<dbReference type="Proteomes" id="UP000030905">
    <property type="component" value="Chromosome"/>
</dbReference>
<protein>
    <submittedName>
        <fullName evidence="2">Uncharacterized protein</fullName>
    </submittedName>
</protein>
<accession>A0A0H3IZP7</accession>
<evidence type="ECO:0000313" key="5">
    <source>
        <dbReference type="Proteomes" id="UP000030905"/>
    </source>
</evidence>
<reference evidence="2 5" key="1">
    <citation type="journal article" date="2015" name="Genome Announc.">
        <title>Complete Genome Sequence of the Nitrogen-Fixing and Solvent-Producing Clostridium pasteurianum DSM 525.</title>
        <authorList>
            <person name="Poehlein A."/>
            <person name="Grosse-Honebrink A."/>
            <person name="Zhang Y."/>
            <person name="Minton N.P."/>
            <person name="Daniel R."/>
        </authorList>
    </citation>
    <scope>NUCLEOTIDE SEQUENCE [LARGE SCALE GENOMIC DNA]</scope>
    <source>
        <strain evidence="2">DSM 525</strain>
        <strain evidence="5">DSM 525 / ATCC 6013</strain>
    </source>
</reference>
<name>A0A0H3IZP7_CLOPA</name>
<dbReference type="EMBL" id="JPGY02000001">
    <property type="protein sequence ID" value="KRU12987.1"/>
    <property type="molecule type" value="Genomic_DNA"/>
</dbReference>
<evidence type="ECO:0000256" key="1">
    <source>
        <dbReference type="SAM" id="Phobius"/>
    </source>
</evidence>
<dbReference type="RefSeq" id="WP_003448170.1">
    <property type="nucleotide sequence ID" value="NZ_ANZB01000021.1"/>
</dbReference>
<feature type="transmembrane region" description="Helical" evidence="1">
    <location>
        <begin position="6"/>
        <end position="29"/>
    </location>
</feature>
<proteinExistence type="predicted"/>
<dbReference type="AlphaFoldDB" id="A0A0H3IZP7"/>